<keyword evidence="3" id="KW-0805">Transcription regulation</keyword>
<evidence type="ECO:0000256" key="4">
    <source>
        <dbReference type="ARBA" id="ARBA00023125"/>
    </source>
</evidence>
<feature type="domain" description="Calmodulin binding protein C-terminal" evidence="11">
    <location>
        <begin position="323"/>
        <end position="385"/>
    </location>
</feature>
<feature type="region of interest" description="Disordered" evidence="8">
    <location>
        <begin position="481"/>
        <end position="512"/>
    </location>
</feature>
<dbReference type="PANTHER" id="PTHR31713">
    <property type="entry name" value="OS02G0177800 PROTEIN"/>
    <property type="match status" value="1"/>
</dbReference>
<dbReference type="EMBL" id="LR743603">
    <property type="protein sequence ID" value="CAA2633141.1"/>
    <property type="molecule type" value="Genomic_DNA"/>
</dbReference>
<evidence type="ECO:0000256" key="1">
    <source>
        <dbReference type="ARBA" id="ARBA00004123"/>
    </source>
</evidence>
<reference evidence="12 13" key="1">
    <citation type="submission" date="2019-12" db="EMBL/GenBank/DDBJ databases">
        <authorList>
            <person name="Scholz U."/>
            <person name="Mascher M."/>
            <person name="Fiebig A."/>
        </authorList>
    </citation>
    <scope>NUCLEOTIDE SEQUENCE</scope>
</reference>
<dbReference type="InterPro" id="IPR046831">
    <property type="entry name" value="Calmodulin_bind_N"/>
</dbReference>
<evidence type="ECO:0000256" key="3">
    <source>
        <dbReference type="ARBA" id="ARBA00023015"/>
    </source>
</evidence>
<evidence type="ECO:0000256" key="2">
    <source>
        <dbReference type="ARBA" id="ARBA00007214"/>
    </source>
</evidence>
<dbReference type="PANTHER" id="PTHR31713:SF51">
    <property type="entry name" value="CALMODULIN-BINDING PROTEIN 60 E"/>
    <property type="match status" value="1"/>
</dbReference>
<dbReference type="EMBL" id="CACRZD030000016">
    <property type="protein sequence ID" value="CAA6672265.1"/>
    <property type="molecule type" value="Genomic_DNA"/>
</dbReference>
<dbReference type="Pfam" id="PF20452">
    <property type="entry name" value="Calmod_bind_C"/>
    <property type="match status" value="1"/>
</dbReference>
<keyword evidence="5" id="KW-0010">Activator</keyword>
<gene>
    <name evidence="12" type="ORF">SI7747_16018676</name>
</gene>
<name>A0A7I8JR70_SPIIN</name>
<keyword evidence="4" id="KW-0238">DNA-binding</keyword>
<keyword evidence="7" id="KW-0539">Nucleus</keyword>
<evidence type="ECO:0000256" key="6">
    <source>
        <dbReference type="ARBA" id="ARBA00023163"/>
    </source>
</evidence>
<dbReference type="InterPro" id="IPR012416">
    <property type="entry name" value="CBP60"/>
</dbReference>
<feature type="compositionally biased region" description="Basic and acidic residues" evidence="8">
    <location>
        <begin position="502"/>
        <end position="512"/>
    </location>
</feature>
<feature type="compositionally biased region" description="Acidic residues" evidence="8">
    <location>
        <begin position="486"/>
        <end position="501"/>
    </location>
</feature>
<dbReference type="InterPro" id="IPR046829">
    <property type="entry name" value="Calmod_bind_C"/>
</dbReference>
<dbReference type="Proteomes" id="UP001189122">
    <property type="component" value="Unassembled WGS sequence"/>
</dbReference>
<dbReference type="GO" id="GO:0003700">
    <property type="term" value="F:DNA-binding transcription factor activity"/>
    <property type="evidence" value="ECO:0007669"/>
    <property type="project" value="TreeGrafter"/>
</dbReference>
<feature type="domain" description="Calmodulin binding protein central" evidence="10">
    <location>
        <begin position="252"/>
        <end position="318"/>
    </location>
</feature>
<keyword evidence="13" id="KW-1185">Reference proteome</keyword>
<dbReference type="GO" id="GO:0080142">
    <property type="term" value="P:regulation of salicylic acid biosynthetic process"/>
    <property type="evidence" value="ECO:0007669"/>
    <property type="project" value="TreeGrafter"/>
</dbReference>
<dbReference type="GO" id="GO:0005516">
    <property type="term" value="F:calmodulin binding"/>
    <property type="evidence" value="ECO:0007669"/>
    <property type="project" value="InterPro"/>
</dbReference>
<accession>A0A7I8JR70</accession>
<sequence length="547" mass="61207">MMEKHGLKGRGEKREWEEEIVAAESNKRQKKVPALASVIVEAMKLDSLQRFCSTLEPLLRRIVSEEVERAIAKIGAAKLTSRSSPARIEGSGARNLRLRFSSRMPRHLFTGGKVEGDQGLAIHVVLQDADTGAVVSTGPESTAKLTVVVLQGDFTGEDDENWTAEHFESFEVKEREGKRPLLTGELQVALKAGVGTLGEFTFTDNSSWIKSRKFRLGAKVAGGGVRIREAKSEAFAVKDHRGALYKKHYPPALHDEVWRLNKIAKDGALHKKLIDARIYTVEDFLRLLVRDSHRLRTILGSGMSQKMWENMVEHAKTCVLSGKHYVYYADGSGCPGVVFNHICELQGLITGGQFLPIDSLTDAQKVSVDHLVKRAYDNWHLVVEYDGHVLVNSINLPTPPRGQCSALPGGEPLPVRGRRRRLPLAGRGLALAPPQTAAQGYGEEYEDFISEEEIRMRTSEILDNDDVQNLLSSFTMEDGGYHSYEDESVEEAQEEGGEEEEERRRSDREEGQRQEVLGWLKLKAAFRWVIFVRKTAAAKRARLEELD</sequence>
<dbReference type="Pfam" id="PF20451">
    <property type="entry name" value="Calmod_bind_M"/>
    <property type="match status" value="1"/>
</dbReference>
<comment type="similarity">
    <text evidence="2">Belongs to the plant ACBP60 protein family.</text>
</comment>
<evidence type="ECO:0000313" key="12">
    <source>
        <dbReference type="EMBL" id="CAA2633141.1"/>
    </source>
</evidence>
<evidence type="ECO:0000256" key="7">
    <source>
        <dbReference type="ARBA" id="ARBA00023242"/>
    </source>
</evidence>
<protein>
    <submittedName>
        <fullName evidence="12">Uncharacterized protein</fullName>
    </submittedName>
</protein>
<evidence type="ECO:0000256" key="8">
    <source>
        <dbReference type="SAM" id="MobiDB-lite"/>
    </source>
</evidence>
<dbReference type="Pfam" id="PF07887">
    <property type="entry name" value="Calmodulin_bind"/>
    <property type="match status" value="1"/>
</dbReference>
<dbReference type="GO" id="GO:0043565">
    <property type="term" value="F:sequence-specific DNA binding"/>
    <property type="evidence" value="ECO:0007669"/>
    <property type="project" value="TreeGrafter"/>
</dbReference>
<keyword evidence="6" id="KW-0804">Transcription</keyword>
<organism evidence="12">
    <name type="scientific">Spirodela intermedia</name>
    <name type="common">Intermediate duckweed</name>
    <dbReference type="NCBI Taxonomy" id="51605"/>
    <lineage>
        <taxon>Eukaryota</taxon>
        <taxon>Viridiplantae</taxon>
        <taxon>Streptophyta</taxon>
        <taxon>Embryophyta</taxon>
        <taxon>Tracheophyta</taxon>
        <taxon>Spermatophyta</taxon>
        <taxon>Magnoliopsida</taxon>
        <taxon>Liliopsida</taxon>
        <taxon>Araceae</taxon>
        <taxon>Lemnoideae</taxon>
        <taxon>Spirodela</taxon>
    </lineage>
</organism>
<proteinExistence type="inferred from homology"/>
<evidence type="ECO:0000259" key="9">
    <source>
        <dbReference type="Pfam" id="PF07887"/>
    </source>
</evidence>
<comment type="subcellular location">
    <subcellularLocation>
        <location evidence="1">Nucleus</location>
    </subcellularLocation>
</comment>
<evidence type="ECO:0000256" key="5">
    <source>
        <dbReference type="ARBA" id="ARBA00023159"/>
    </source>
</evidence>
<evidence type="ECO:0000259" key="10">
    <source>
        <dbReference type="Pfam" id="PF20451"/>
    </source>
</evidence>
<dbReference type="GO" id="GO:0005634">
    <property type="term" value="C:nucleus"/>
    <property type="evidence" value="ECO:0007669"/>
    <property type="project" value="UniProtKB-SubCell"/>
</dbReference>
<dbReference type="AlphaFoldDB" id="A0A7I8JR70"/>
<evidence type="ECO:0000259" key="11">
    <source>
        <dbReference type="Pfam" id="PF20452"/>
    </source>
</evidence>
<feature type="domain" description="Calmodulin binding protein-like N-terminal" evidence="9">
    <location>
        <begin position="96"/>
        <end position="240"/>
    </location>
</feature>
<evidence type="ECO:0000313" key="13">
    <source>
        <dbReference type="Proteomes" id="UP001189122"/>
    </source>
</evidence>
<dbReference type="InterPro" id="IPR046830">
    <property type="entry name" value="Calmod_bind_M"/>
</dbReference>